<reference evidence="1 2" key="2">
    <citation type="submission" date="2023-10" db="EMBL/GenBank/DDBJ databases">
        <authorList>
            <person name="Choi B."/>
        </authorList>
    </citation>
    <scope>NUCLEOTIDE SEQUENCE [LARGE SCALE GENOMIC DNA]</scope>
    <source>
        <strain evidence="1 2">UMB0959</strain>
    </source>
</reference>
<evidence type="ECO:0000313" key="1">
    <source>
        <dbReference type="EMBL" id="WOS96269.1"/>
    </source>
</evidence>
<dbReference type="AlphaFoldDB" id="A0AAF0YM51"/>
<proteinExistence type="predicted"/>
<dbReference type="KEGG" id="nmy:CJ229_000565"/>
<reference evidence="2" key="1">
    <citation type="submission" date="2017-09" db="EMBL/GenBank/DDBJ databases">
        <title>Bacterial strain isolated from the female urinary microbiota.</title>
        <authorList>
            <person name="Thomas-White K."/>
            <person name="Kumar N."/>
            <person name="Forster S."/>
            <person name="Putonti C."/>
            <person name="Lawley T."/>
            <person name="Wolfe A.J."/>
        </authorList>
    </citation>
    <scope>NUCLEOTIDE SEQUENCE [LARGE SCALE GENOMIC DNA]</scope>
    <source>
        <strain evidence="2">UMB0959</strain>
    </source>
</reference>
<dbReference type="InterPro" id="IPR025234">
    <property type="entry name" value="YjzH-like"/>
</dbReference>
<sequence>MYIYDIVSLSVSEKREGLSLKDNYSNIIQQKAQEGWRFVQLVNLTNLSREQRRINLIFEKKERK</sequence>
<dbReference type="Pfam" id="PF13783">
    <property type="entry name" value="DUF4177"/>
    <property type="match status" value="1"/>
</dbReference>
<protein>
    <submittedName>
        <fullName evidence="1">DUF4177 domain-containing protein</fullName>
    </submittedName>
</protein>
<dbReference type="Proteomes" id="UP000243626">
    <property type="component" value="Chromosome"/>
</dbReference>
<organism evidence="1 2">
    <name type="scientific">Nosocomiicoccus massiliensis</name>
    <dbReference type="NCBI Taxonomy" id="1232430"/>
    <lineage>
        <taxon>Bacteria</taxon>
        <taxon>Bacillati</taxon>
        <taxon>Bacillota</taxon>
        <taxon>Bacilli</taxon>
        <taxon>Bacillales</taxon>
        <taxon>Staphylococcaceae</taxon>
        <taxon>Nosocomiicoccus</taxon>
    </lineage>
</organism>
<name>A0AAF0YM51_9STAP</name>
<dbReference type="EMBL" id="CP136964">
    <property type="protein sequence ID" value="WOS96269.1"/>
    <property type="molecule type" value="Genomic_DNA"/>
</dbReference>
<accession>A0AAF0YM51</accession>
<evidence type="ECO:0000313" key="2">
    <source>
        <dbReference type="Proteomes" id="UP000243626"/>
    </source>
</evidence>
<gene>
    <name evidence="1" type="ORF">CJ229_000565</name>
</gene>
<keyword evidence="2" id="KW-1185">Reference proteome</keyword>
<dbReference type="RefSeq" id="WP_317846586.1">
    <property type="nucleotide sequence ID" value="NZ_CP136964.1"/>
</dbReference>